<protein>
    <submittedName>
        <fullName evidence="1">Uncharacterized protein</fullName>
    </submittedName>
</protein>
<dbReference type="AlphaFoldDB" id="A0A0F9M8W8"/>
<sequence length="89" mass="10393">MRLCKSCQEVELIDFAEPNSQYCSVCKEIIKEETYTIKITPIKIYDLDRTKHLLPRPIKQKIHINTATGVTKYELIDGSYIDIMDSELR</sequence>
<evidence type="ECO:0000313" key="1">
    <source>
        <dbReference type="EMBL" id="KKN03890.1"/>
    </source>
</evidence>
<proteinExistence type="predicted"/>
<dbReference type="EMBL" id="LAZR01004984">
    <property type="protein sequence ID" value="KKN03890.1"/>
    <property type="molecule type" value="Genomic_DNA"/>
</dbReference>
<gene>
    <name evidence="1" type="ORF">LCGC14_1103210</name>
</gene>
<accession>A0A0F9M8W8</accession>
<reference evidence="1" key="1">
    <citation type="journal article" date="2015" name="Nature">
        <title>Complex archaea that bridge the gap between prokaryotes and eukaryotes.</title>
        <authorList>
            <person name="Spang A."/>
            <person name="Saw J.H."/>
            <person name="Jorgensen S.L."/>
            <person name="Zaremba-Niedzwiedzka K."/>
            <person name="Martijn J."/>
            <person name="Lind A.E."/>
            <person name="van Eijk R."/>
            <person name="Schleper C."/>
            <person name="Guy L."/>
            <person name="Ettema T.J."/>
        </authorList>
    </citation>
    <scope>NUCLEOTIDE SEQUENCE</scope>
</reference>
<organism evidence="1">
    <name type="scientific">marine sediment metagenome</name>
    <dbReference type="NCBI Taxonomy" id="412755"/>
    <lineage>
        <taxon>unclassified sequences</taxon>
        <taxon>metagenomes</taxon>
        <taxon>ecological metagenomes</taxon>
    </lineage>
</organism>
<comment type="caution">
    <text evidence="1">The sequence shown here is derived from an EMBL/GenBank/DDBJ whole genome shotgun (WGS) entry which is preliminary data.</text>
</comment>
<name>A0A0F9M8W8_9ZZZZ</name>